<evidence type="ECO:0000313" key="1">
    <source>
        <dbReference type="EMBL" id="WTP49653.1"/>
    </source>
</evidence>
<keyword evidence="2" id="KW-1185">Reference proteome</keyword>
<accession>A0ABZ1JDS4</accession>
<dbReference type="Proteomes" id="UP001432166">
    <property type="component" value="Chromosome"/>
</dbReference>
<proteinExistence type="predicted"/>
<name>A0ABZ1JDS4_9ACTN</name>
<gene>
    <name evidence="1" type="ORF">OG288_15890</name>
</gene>
<dbReference type="EMBL" id="CP108133">
    <property type="protein sequence ID" value="WTP49653.1"/>
    <property type="molecule type" value="Genomic_DNA"/>
</dbReference>
<reference evidence="1" key="1">
    <citation type="submission" date="2022-10" db="EMBL/GenBank/DDBJ databases">
        <title>The complete genomes of actinobacterial strains from the NBC collection.</title>
        <authorList>
            <person name="Joergensen T.S."/>
            <person name="Alvarez Arevalo M."/>
            <person name="Sterndorff E.B."/>
            <person name="Faurdal D."/>
            <person name="Vuksanovic O."/>
            <person name="Mourched A.-S."/>
            <person name="Charusanti P."/>
            <person name="Shaw S."/>
            <person name="Blin K."/>
            <person name="Weber T."/>
        </authorList>
    </citation>
    <scope>NUCLEOTIDE SEQUENCE</scope>
    <source>
        <strain evidence="1">NBC_00189</strain>
    </source>
</reference>
<sequence>MQSERFENGGIRIIGTYCGGTGYRYASPIFELTDPGHRRFVNQYCAECEKAWMRENGDVLPTSEDDEN</sequence>
<evidence type="ECO:0000313" key="2">
    <source>
        <dbReference type="Proteomes" id="UP001432166"/>
    </source>
</evidence>
<protein>
    <submittedName>
        <fullName evidence="1">Uncharacterized protein</fullName>
    </submittedName>
</protein>
<organism evidence="1 2">
    <name type="scientific">Streptomyces tauricus</name>
    <dbReference type="NCBI Taxonomy" id="68274"/>
    <lineage>
        <taxon>Bacteria</taxon>
        <taxon>Bacillati</taxon>
        <taxon>Actinomycetota</taxon>
        <taxon>Actinomycetes</taxon>
        <taxon>Kitasatosporales</taxon>
        <taxon>Streptomycetaceae</taxon>
        <taxon>Streptomyces</taxon>
        <taxon>Streptomyces aurantiacus group</taxon>
    </lineage>
</organism>
<dbReference type="RefSeq" id="WP_328937689.1">
    <property type="nucleotide sequence ID" value="NZ_CP108133.1"/>
</dbReference>